<name>A0AAV7VF01_PLEWA</name>
<evidence type="ECO:0000313" key="1">
    <source>
        <dbReference type="EMBL" id="KAJ1199199.1"/>
    </source>
</evidence>
<protein>
    <recommendedName>
        <fullName evidence="3">t-SNARE coiled-coil homology domain-containing protein</fullName>
    </recommendedName>
</protein>
<sequence length="152" mass="17393">MRTYLLHYHDRAFLPSLLFRHCFMAQSGDHTVGCGLSFESGKTPQRRGPAYWDPGAGITSNLTPDTSTEIMAELRADFSTINSQVDSLTQRFDSMNERLDRHATRLRGTERRISEVEDSHANMQKWLERVDHLLKAEAAKNKDLENPYHESG</sequence>
<accession>A0AAV7VF01</accession>
<proteinExistence type="predicted"/>
<dbReference type="SUPFAM" id="SSF46966">
    <property type="entry name" value="Spectrin repeat"/>
    <property type="match status" value="1"/>
</dbReference>
<gene>
    <name evidence="1" type="ORF">NDU88_003037</name>
</gene>
<organism evidence="1 2">
    <name type="scientific">Pleurodeles waltl</name>
    <name type="common">Iberian ribbed newt</name>
    <dbReference type="NCBI Taxonomy" id="8319"/>
    <lineage>
        <taxon>Eukaryota</taxon>
        <taxon>Metazoa</taxon>
        <taxon>Chordata</taxon>
        <taxon>Craniata</taxon>
        <taxon>Vertebrata</taxon>
        <taxon>Euteleostomi</taxon>
        <taxon>Amphibia</taxon>
        <taxon>Batrachia</taxon>
        <taxon>Caudata</taxon>
        <taxon>Salamandroidea</taxon>
        <taxon>Salamandridae</taxon>
        <taxon>Pleurodelinae</taxon>
        <taxon>Pleurodeles</taxon>
    </lineage>
</organism>
<dbReference type="EMBL" id="JANPWB010000003">
    <property type="protein sequence ID" value="KAJ1199199.1"/>
    <property type="molecule type" value="Genomic_DNA"/>
</dbReference>
<dbReference type="Proteomes" id="UP001066276">
    <property type="component" value="Chromosome 2_1"/>
</dbReference>
<evidence type="ECO:0000313" key="2">
    <source>
        <dbReference type="Proteomes" id="UP001066276"/>
    </source>
</evidence>
<dbReference type="Gene3D" id="1.20.5.340">
    <property type="match status" value="1"/>
</dbReference>
<comment type="caution">
    <text evidence="1">The sequence shown here is derived from an EMBL/GenBank/DDBJ whole genome shotgun (WGS) entry which is preliminary data.</text>
</comment>
<reference evidence="1" key="1">
    <citation type="journal article" date="2022" name="bioRxiv">
        <title>Sequencing and chromosome-scale assembly of the giantPleurodeles waltlgenome.</title>
        <authorList>
            <person name="Brown T."/>
            <person name="Elewa A."/>
            <person name="Iarovenko S."/>
            <person name="Subramanian E."/>
            <person name="Araus A.J."/>
            <person name="Petzold A."/>
            <person name="Susuki M."/>
            <person name="Suzuki K.-i.T."/>
            <person name="Hayashi T."/>
            <person name="Toyoda A."/>
            <person name="Oliveira C."/>
            <person name="Osipova E."/>
            <person name="Leigh N.D."/>
            <person name="Simon A."/>
            <person name="Yun M.H."/>
        </authorList>
    </citation>
    <scope>NUCLEOTIDE SEQUENCE</scope>
    <source>
        <strain evidence="1">20211129_DDA</strain>
        <tissue evidence="1">Liver</tissue>
    </source>
</reference>
<keyword evidence="2" id="KW-1185">Reference proteome</keyword>
<evidence type="ECO:0008006" key="3">
    <source>
        <dbReference type="Google" id="ProtNLM"/>
    </source>
</evidence>
<dbReference type="AlphaFoldDB" id="A0AAV7VF01"/>